<dbReference type="Proteomes" id="UP000239724">
    <property type="component" value="Unassembled WGS sequence"/>
</dbReference>
<dbReference type="OrthoDB" id="15401at2"/>
<accession>A0A2S6NIW9</accession>
<dbReference type="AlphaFoldDB" id="A0A2S6NIW9"/>
<reference evidence="3 4" key="1">
    <citation type="journal article" date="2018" name="Arch. Microbiol.">
        <title>New insights into the metabolic potential of the phototrophic purple bacterium Rhodopila globiformis DSM 161(T) from its draft genome sequence and evidence for a vanadium-dependent nitrogenase.</title>
        <authorList>
            <person name="Imhoff J.F."/>
            <person name="Rahn T."/>
            <person name="Kunzel S."/>
            <person name="Neulinger S.C."/>
        </authorList>
    </citation>
    <scope>NUCLEOTIDE SEQUENCE [LARGE SCALE GENOMIC DNA]</scope>
    <source>
        <strain evidence="3 4">DSM 161</strain>
    </source>
</reference>
<gene>
    <name evidence="3" type="ORF">CCS01_10105</name>
</gene>
<protein>
    <recommendedName>
        <fullName evidence="5">ATP synthase protein I</fullName>
    </recommendedName>
</protein>
<evidence type="ECO:0000313" key="3">
    <source>
        <dbReference type="EMBL" id="PPQ34628.1"/>
    </source>
</evidence>
<evidence type="ECO:0008006" key="5">
    <source>
        <dbReference type="Google" id="ProtNLM"/>
    </source>
</evidence>
<name>A0A2S6NIW9_RHOGL</name>
<evidence type="ECO:0000256" key="2">
    <source>
        <dbReference type="SAM" id="Phobius"/>
    </source>
</evidence>
<proteinExistence type="predicted"/>
<feature type="transmembrane region" description="Helical" evidence="2">
    <location>
        <begin position="75"/>
        <end position="95"/>
    </location>
</feature>
<dbReference type="EMBL" id="NHRY01000097">
    <property type="protein sequence ID" value="PPQ34628.1"/>
    <property type="molecule type" value="Genomic_DNA"/>
</dbReference>
<feature type="region of interest" description="Disordered" evidence="1">
    <location>
        <begin position="1"/>
        <end position="37"/>
    </location>
</feature>
<keyword evidence="2" id="KW-1133">Transmembrane helix</keyword>
<sequence>MNQDQSGPGPSFEERLKAARSRQGLDAPPKPALGNQGELGGSLWSIGLRVGIELVAALAVAVAIGYGLDRIFHTTPILTVVFVPLGGAAGILNLWRMFAPKD</sequence>
<keyword evidence="2" id="KW-0472">Membrane</keyword>
<keyword evidence="4" id="KW-1185">Reference proteome</keyword>
<dbReference type="RefSeq" id="WP_104518730.1">
    <property type="nucleotide sequence ID" value="NZ_NHRY01000097.1"/>
</dbReference>
<feature type="transmembrane region" description="Helical" evidence="2">
    <location>
        <begin position="46"/>
        <end position="68"/>
    </location>
</feature>
<dbReference type="InterPro" id="IPR032820">
    <property type="entry name" value="ATPase_put"/>
</dbReference>
<keyword evidence="2" id="KW-0812">Transmembrane</keyword>
<comment type="caution">
    <text evidence="3">The sequence shown here is derived from an EMBL/GenBank/DDBJ whole genome shotgun (WGS) entry which is preliminary data.</text>
</comment>
<evidence type="ECO:0000313" key="4">
    <source>
        <dbReference type="Proteomes" id="UP000239724"/>
    </source>
</evidence>
<dbReference type="Pfam" id="PF09527">
    <property type="entry name" value="ATPase_gene1"/>
    <property type="match status" value="1"/>
</dbReference>
<organism evidence="3 4">
    <name type="scientific">Rhodopila globiformis</name>
    <name type="common">Rhodopseudomonas globiformis</name>
    <dbReference type="NCBI Taxonomy" id="1071"/>
    <lineage>
        <taxon>Bacteria</taxon>
        <taxon>Pseudomonadati</taxon>
        <taxon>Pseudomonadota</taxon>
        <taxon>Alphaproteobacteria</taxon>
        <taxon>Acetobacterales</taxon>
        <taxon>Acetobacteraceae</taxon>
        <taxon>Rhodopila</taxon>
    </lineage>
</organism>
<evidence type="ECO:0000256" key="1">
    <source>
        <dbReference type="SAM" id="MobiDB-lite"/>
    </source>
</evidence>